<gene>
    <name evidence="2" type="ORF">CUMW_281220</name>
</gene>
<feature type="compositionally biased region" description="Polar residues" evidence="1">
    <location>
        <begin position="55"/>
        <end position="66"/>
    </location>
</feature>
<organism evidence="2 3">
    <name type="scientific">Citrus unshiu</name>
    <name type="common">Satsuma mandarin</name>
    <name type="synonym">Citrus nobilis var. unshiu</name>
    <dbReference type="NCBI Taxonomy" id="55188"/>
    <lineage>
        <taxon>Eukaryota</taxon>
        <taxon>Viridiplantae</taxon>
        <taxon>Streptophyta</taxon>
        <taxon>Embryophyta</taxon>
        <taxon>Tracheophyta</taxon>
        <taxon>Spermatophyta</taxon>
        <taxon>Magnoliopsida</taxon>
        <taxon>eudicotyledons</taxon>
        <taxon>Gunneridae</taxon>
        <taxon>Pentapetalae</taxon>
        <taxon>rosids</taxon>
        <taxon>malvids</taxon>
        <taxon>Sapindales</taxon>
        <taxon>Rutaceae</taxon>
        <taxon>Aurantioideae</taxon>
        <taxon>Citrus</taxon>
    </lineage>
</organism>
<accession>A0A2H5MYG5</accession>
<evidence type="ECO:0000313" key="2">
    <source>
        <dbReference type="EMBL" id="GAY32365.1"/>
    </source>
</evidence>
<name>A0A2H5MYG5_CITUN</name>
<dbReference type="EMBL" id="BDQV01002750">
    <property type="protein sequence ID" value="GAY32365.1"/>
    <property type="molecule type" value="Genomic_DNA"/>
</dbReference>
<proteinExistence type="predicted"/>
<reference evidence="2 3" key="1">
    <citation type="journal article" date="2017" name="Front. Genet.">
        <title>Draft sequencing of the heterozygous diploid genome of Satsuma (Citrus unshiu Marc.) using a hybrid assembly approach.</title>
        <authorList>
            <person name="Shimizu T."/>
            <person name="Tanizawa Y."/>
            <person name="Mochizuki T."/>
            <person name="Nagasaki H."/>
            <person name="Yoshioka T."/>
            <person name="Toyoda A."/>
            <person name="Fujiyama A."/>
            <person name="Kaminuma E."/>
            <person name="Nakamura Y."/>
        </authorList>
    </citation>
    <scope>NUCLEOTIDE SEQUENCE [LARGE SCALE GENOMIC DNA]</scope>
    <source>
        <strain evidence="3">cv. Miyagawa wase</strain>
    </source>
</reference>
<evidence type="ECO:0000256" key="1">
    <source>
        <dbReference type="SAM" id="MobiDB-lite"/>
    </source>
</evidence>
<comment type="caution">
    <text evidence="2">The sequence shown here is derived from an EMBL/GenBank/DDBJ whole genome shotgun (WGS) entry which is preliminary data.</text>
</comment>
<sequence length="66" mass="6658">MVSLFSVPIVCFQELLPCIFSSAGAAAHYAADVSSLIPPGGESQPANECCHSMPPGSTQGSGSNGF</sequence>
<dbReference type="AlphaFoldDB" id="A0A2H5MYG5"/>
<protein>
    <submittedName>
        <fullName evidence="2">Uncharacterized protein</fullName>
    </submittedName>
</protein>
<dbReference type="Proteomes" id="UP000236630">
    <property type="component" value="Unassembled WGS sequence"/>
</dbReference>
<keyword evidence="3" id="KW-1185">Reference proteome</keyword>
<feature type="region of interest" description="Disordered" evidence="1">
    <location>
        <begin position="40"/>
        <end position="66"/>
    </location>
</feature>
<evidence type="ECO:0000313" key="3">
    <source>
        <dbReference type="Proteomes" id="UP000236630"/>
    </source>
</evidence>